<protein>
    <submittedName>
        <fullName evidence="1">Uncharacterized protein</fullName>
    </submittedName>
</protein>
<gene>
    <name evidence="1" type="ORF">E5358_04830</name>
</gene>
<dbReference type="Proteomes" id="UP000308886">
    <property type="component" value="Unassembled WGS sequence"/>
</dbReference>
<sequence length="94" mass="10956">MVYTKEQVSAWKKKHGDIFEIEVGGKSCIVRKPTRKDLSYLSVIKDPIKMSETMLRQLWVDGDTAIQEDDEYFLPVIPKLEEVMKIKEAQIKKL</sequence>
<evidence type="ECO:0000313" key="2">
    <source>
        <dbReference type="Proteomes" id="UP000308886"/>
    </source>
</evidence>
<evidence type="ECO:0000313" key="1">
    <source>
        <dbReference type="EMBL" id="TGX82988.1"/>
    </source>
</evidence>
<dbReference type="EMBL" id="SRZC01000006">
    <property type="protein sequence ID" value="TGX82988.1"/>
    <property type="molecule type" value="Genomic_DNA"/>
</dbReference>
<name>A0AC61QS38_9BACT</name>
<reference evidence="1" key="1">
    <citation type="submission" date="2019-04" db="EMBL/GenBank/DDBJ databases">
        <title>Microbes associate with the intestines of laboratory mice.</title>
        <authorList>
            <person name="Navarre W."/>
            <person name="Wong E."/>
            <person name="Huang K."/>
            <person name="Tropini C."/>
            <person name="Ng K."/>
            <person name="Yu B."/>
        </authorList>
    </citation>
    <scope>NUCLEOTIDE SEQUENCE</scope>
    <source>
        <strain evidence="1">NM73_A23</strain>
    </source>
</reference>
<accession>A0AC61QS38</accession>
<comment type="caution">
    <text evidence="1">The sequence shown here is derived from an EMBL/GenBank/DDBJ whole genome shotgun (WGS) entry which is preliminary data.</text>
</comment>
<proteinExistence type="predicted"/>
<keyword evidence="2" id="KW-1185">Reference proteome</keyword>
<organism evidence="1 2">
    <name type="scientific">Palleniella muris</name>
    <dbReference type="NCBI Taxonomy" id="3038145"/>
    <lineage>
        <taxon>Bacteria</taxon>
        <taxon>Pseudomonadati</taxon>
        <taxon>Bacteroidota</taxon>
        <taxon>Bacteroidia</taxon>
        <taxon>Bacteroidales</taxon>
        <taxon>Prevotellaceae</taxon>
        <taxon>Palleniella</taxon>
    </lineage>
</organism>